<dbReference type="SUPFAM" id="SSF48452">
    <property type="entry name" value="TPR-like"/>
    <property type="match status" value="1"/>
</dbReference>
<protein>
    <recommendedName>
        <fullName evidence="3">Tetratricopeptide repeat-like domain-containing protein</fullName>
    </recommendedName>
</protein>
<keyword evidence="1" id="KW-0812">Transmembrane</keyword>
<keyword evidence="1" id="KW-1133">Transmembrane helix</keyword>
<evidence type="ECO:0008006" key="3">
    <source>
        <dbReference type="Google" id="ProtNLM"/>
    </source>
</evidence>
<dbReference type="SMART" id="SM00028">
    <property type="entry name" value="TPR"/>
    <property type="match status" value="2"/>
</dbReference>
<keyword evidence="1" id="KW-0472">Membrane</keyword>
<dbReference type="Pfam" id="PF13424">
    <property type="entry name" value="TPR_12"/>
    <property type="match status" value="1"/>
</dbReference>
<evidence type="ECO:0000256" key="1">
    <source>
        <dbReference type="SAM" id="Phobius"/>
    </source>
</evidence>
<feature type="transmembrane region" description="Helical" evidence="1">
    <location>
        <begin position="33"/>
        <end position="51"/>
    </location>
</feature>
<dbReference type="EMBL" id="VSSQ01004958">
    <property type="protein sequence ID" value="MPM27301.1"/>
    <property type="molecule type" value="Genomic_DNA"/>
</dbReference>
<comment type="caution">
    <text evidence="2">The sequence shown here is derived from an EMBL/GenBank/DDBJ whole genome shotgun (WGS) entry which is preliminary data.</text>
</comment>
<organism evidence="2">
    <name type="scientific">bioreactor metagenome</name>
    <dbReference type="NCBI Taxonomy" id="1076179"/>
    <lineage>
        <taxon>unclassified sequences</taxon>
        <taxon>metagenomes</taxon>
        <taxon>ecological metagenomes</taxon>
    </lineage>
</organism>
<evidence type="ECO:0000313" key="2">
    <source>
        <dbReference type="EMBL" id="MPM27301.1"/>
    </source>
</evidence>
<accession>A0A644YHC9</accession>
<dbReference type="PROSITE" id="PS50005">
    <property type="entry name" value="TPR"/>
    <property type="match status" value="1"/>
</dbReference>
<dbReference type="InterPro" id="IPR011990">
    <property type="entry name" value="TPR-like_helical_dom_sf"/>
</dbReference>
<proteinExistence type="predicted"/>
<reference evidence="2" key="1">
    <citation type="submission" date="2019-08" db="EMBL/GenBank/DDBJ databases">
        <authorList>
            <person name="Kucharzyk K."/>
            <person name="Murdoch R.W."/>
            <person name="Higgins S."/>
            <person name="Loffler F."/>
        </authorList>
    </citation>
    <scope>NUCLEOTIDE SEQUENCE</scope>
</reference>
<sequence length="232" mass="26125">MAKQNTPSGDERLENIGSTLSKAEQFIEKNKNIIFYVVAGAALIILGIWGYNNFIHGPKVEKAENEIYMAQMYYEMDSLDLALNGDGMYPGFLEIIDNYGGTPSGNLSHYYVGMIYLKKGMFEDAIDELKKFDGEDDIIGPMATGCIGDAYMELGDQEQALEYYLEASDQSENSFTTPMYLMRAAWVYEALGDWDKAIGLYEKIRNNYKKTFEGSEINKYIAHATAMKNSAQ</sequence>
<name>A0A644YHC9_9ZZZZ</name>
<dbReference type="AlphaFoldDB" id="A0A644YHC9"/>
<dbReference type="Gene3D" id="1.25.40.10">
    <property type="entry name" value="Tetratricopeptide repeat domain"/>
    <property type="match status" value="2"/>
</dbReference>
<gene>
    <name evidence="2" type="ORF">SDC9_73811</name>
</gene>
<dbReference type="InterPro" id="IPR019734">
    <property type="entry name" value="TPR_rpt"/>
</dbReference>